<organism evidence="11">
    <name type="scientific">Blumeria graminis f. sp. tritici 96224</name>
    <dbReference type="NCBI Taxonomy" id="1268274"/>
    <lineage>
        <taxon>Eukaryota</taxon>
        <taxon>Fungi</taxon>
        <taxon>Dikarya</taxon>
        <taxon>Ascomycota</taxon>
        <taxon>Pezizomycotina</taxon>
        <taxon>Leotiomycetes</taxon>
        <taxon>Erysiphales</taxon>
        <taxon>Erysiphaceae</taxon>
        <taxon>Blumeria</taxon>
    </lineage>
</organism>
<dbReference type="EMBL" id="UIGY01000068">
    <property type="protein sequence ID" value="SUZ10004.1"/>
    <property type="molecule type" value="Genomic_DNA"/>
</dbReference>
<evidence type="ECO:0000256" key="2">
    <source>
        <dbReference type="ARBA" id="ARBA00022723"/>
    </source>
</evidence>
<evidence type="ECO:0000256" key="4">
    <source>
        <dbReference type="ARBA" id="ARBA00022833"/>
    </source>
</evidence>
<feature type="domain" description="C2H2-type" evidence="9">
    <location>
        <begin position="290"/>
        <end position="317"/>
    </location>
</feature>
<evidence type="ECO:0000313" key="10">
    <source>
        <dbReference type="EMBL" id="EPQ65064.1"/>
    </source>
</evidence>
<keyword evidence="3" id="KW-0863">Zinc-finger</keyword>
<evidence type="ECO:0000313" key="12">
    <source>
        <dbReference type="Proteomes" id="UP000053110"/>
    </source>
</evidence>
<protein>
    <submittedName>
        <fullName evidence="11">Bgt-4894</fullName>
    </submittedName>
    <submittedName>
        <fullName evidence="10">Transcription factor</fullName>
    </submittedName>
</protein>
<gene>
    <name evidence="10" type="ORF">BGT96224_4894</name>
    <name evidence="11" type="ORF">BGT96224V2_LOCUS3171</name>
</gene>
<evidence type="ECO:0000256" key="7">
    <source>
        <dbReference type="ARBA" id="ARBA00023242"/>
    </source>
</evidence>
<dbReference type="GO" id="GO:0006357">
    <property type="term" value="P:regulation of transcription by RNA polymerase II"/>
    <property type="evidence" value="ECO:0007669"/>
    <property type="project" value="TreeGrafter"/>
</dbReference>
<feature type="region of interest" description="Disordered" evidence="8">
    <location>
        <begin position="350"/>
        <end position="385"/>
    </location>
</feature>
<dbReference type="OrthoDB" id="6077919at2759"/>
<feature type="domain" description="C2H2-type" evidence="9">
    <location>
        <begin position="263"/>
        <end position="284"/>
    </location>
</feature>
<dbReference type="SMART" id="SM00355">
    <property type="entry name" value="ZnF_C2H2"/>
    <property type="match status" value="3"/>
</dbReference>
<keyword evidence="2" id="KW-0479">Metal-binding</keyword>
<keyword evidence="7" id="KW-0539">Nucleus</keyword>
<reference evidence="10" key="2">
    <citation type="submission" date="2013-01" db="EMBL/GenBank/DDBJ databases">
        <title>The wheat powdery mildew genome reveals unique evolution of an obligate biotroph.</title>
        <authorList>
            <person name="Oberhaensli S."/>
            <person name="Wicker T."/>
            <person name="Keller B."/>
        </authorList>
    </citation>
    <scope>NUCLEOTIDE SEQUENCE</scope>
    <source>
        <strain evidence="10">96224</strain>
    </source>
</reference>
<dbReference type="AlphaFoldDB" id="A0A061HJE1"/>
<sequence length="612" mass="68987">MEPDTETARHELAQHMNLDNIEGSAAFYPETQSLLVTPPQMKNNIFGATEAIAETQDKNSFYKSPSYNPLESQFQPTDIHELSSNSMYVYTSSGSSSNIGSPLSPQGYLNPFGYNLMVPEWSLPGQNSTENFSIKPGFLCQGSSELSYLAQTLEEFSPKEKTIKSTNNIFLETTSTQNSQYINENKLIFQADPNEVKPADLQIFSTLTHENKIYQPENGKCTSLVNTSSPYLSSASPLCQEISPIIHHDRVNKLGNVDHSVKTKCTYPDCGKIFKDLKAHMLTHQNERPEKCPIVTCEYHVKGFARKYDKNRHTLTHFKGTMICGFCPETKPSTKKAFNRADVFKRHLTSAHAVEQSPPNSKRKVSKSEVSDRHGKGLKQPSKASGKCSTCLEIFGSAQDFYEHLDDCVLQTVQRQDPSEVINIARLAEVEHDQDVQDTLRMNAVMSIPKSDGLQIEDLSKNEFGHVYPKNLASQKHRTAQKTLENSRKLKRRPHSKFLAVQNIKSSKRGKELPLSWACPSQIKSKKRVLCLFNGPRRFWKDEINLDINHKSELKLDSNHNFLGGIDAQTLHRANSMHTAAEENPDLYLSGDISSLFFMKSKHRESMQSSST</sequence>
<dbReference type="GO" id="GO:0008270">
    <property type="term" value="F:zinc ion binding"/>
    <property type="evidence" value="ECO:0007669"/>
    <property type="project" value="UniProtKB-KW"/>
</dbReference>
<name>A0A061HJE1_BLUGR</name>
<keyword evidence="4" id="KW-0862">Zinc</keyword>
<dbReference type="HOGENOM" id="CLU_017895_0_0_1"/>
<evidence type="ECO:0000256" key="3">
    <source>
        <dbReference type="ARBA" id="ARBA00022771"/>
    </source>
</evidence>
<reference evidence="12" key="1">
    <citation type="journal article" date="2013" name="Nat. Genet.">
        <title>The wheat powdery mildew genome shows the unique evolution of an obligate biotroph.</title>
        <authorList>
            <person name="Wicker T."/>
            <person name="Oberhaensli S."/>
            <person name="Parlange F."/>
            <person name="Buchmann J.P."/>
            <person name="Shatalina M."/>
            <person name="Roffler S."/>
            <person name="Ben-David R."/>
            <person name="Dolezel J."/>
            <person name="Simkova H."/>
            <person name="Schulze-Lefert P."/>
            <person name="Spanu P.D."/>
            <person name="Bruggmann R."/>
            <person name="Amselem J."/>
            <person name="Quesneville H."/>
            <person name="Ver Loren van Themaat E."/>
            <person name="Paape T."/>
            <person name="Shimizu K.K."/>
            <person name="Keller B."/>
        </authorList>
    </citation>
    <scope>NUCLEOTIDE SEQUENCE [LARGE SCALE GENOMIC DNA]</scope>
    <source>
        <strain evidence="12">96224</strain>
    </source>
</reference>
<feature type="compositionally biased region" description="Basic and acidic residues" evidence="8">
    <location>
        <begin position="366"/>
        <end position="375"/>
    </location>
</feature>
<accession>A0A061HJE1</accession>
<dbReference type="InterPro" id="IPR051061">
    <property type="entry name" value="Zinc_finger_trans_reg"/>
</dbReference>
<evidence type="ECO:0000259" key="9">
    <source>
        <dbReference type="SMART" id="SM00355"/>
    </source>
</evidence>
<comment type="subcellular location">
    <subcellularLocation>
        <location evidence="1">Nucleus</location>
    </subcellularLocation>
</comment>
<evidence type="ECO:0000256" key="8">
    <source>
        <dbReference type="SAM" id="MobiDB-lite"/>
    </source>
</evidence>
<dbReference type="Gene3D" id="3.30.160.60">
    <property type="entry name" value="Classic Zinc Finger"/>
    <property type="match status" value="1"/>
</dbReference>
<feature type="domain" description="C2H2-type" evidence="9">
    <location>
        <begin position="322"/>
        <end position="352"/>
    </location>
</feature>
<evidence type="ECO:0000313" key="11">
    <source>
        <dbReference type="EMBL" id="SUZ10004.1"/>
    </source>
</evidence>
<proteinExistence type="predicted"/>
<reference evidence="11" key="3">
    <citation type="submission" date="2018-07" db="EMBL/GenBank/DDBJ databases">
        <authorList>
            <person name="Quirk P.G."/>
            <person name="Krulwich T.A."/>
        </authorList>
    </citation>
    <scope>NUCLEOTIDE SEQUENCE</scope>
    <source>
        <strain evidence="11">96224</strain>
    </source>
</reference>
<dbReference type="PANTHER" id="PTHR46179">
    <property type="entry name" value="ZINC FINGER PROTEIN"/>
    <property type="match status" value="1"/>
</dbReference>
<keyword evidence="5" id="KW-0805">Transcription regulation</keyword>
<evidence type="ECO:0000256" key="6">
    <source>
        <dbReference type="ARBA" id="ARBA00023163"/>
    </source>
</evidence>
<dbReference type="PANTHER" id="PTHR46179:SF13">
    <property type="entry name" value="C2H2-TYPE DOMAIN-CONTAINING PROTEIN"/>
    <property type="match status" value="1"/>
</dbReference>
<dbReference type="GO" id="GO:0005634">
    <property type="term" value="C:nucleus"/>
    <property type="evidence" value="ECO:0007669"/>
    <property type="project" value="UniProtKB-SubCell"/>
</dbReference>
<evidence type="ECO:0000256" key="5">
    <source>
        <dbReference type="ARBA" id="ARBA00023015"/>
    </source>
</evidence>
<evidence type="ECO:0000256" key="1">
    <source>
        <dbReference type="ARBA" id="ARBA00004123"/>
    </source>
</evidence>
<dbReference type="Proteomes" id="UP000053110">
    <property type="component" value="Unassembled WGS sequence"/>
</dbReference>
<dbReference type="InterPro" id="IPR036236">
    <property type="entry name" value="Znf_C2H2_sf"/>
</dbReference>
<dbReference type="SUPFAM" id="SSF57667">
    <property type="entry name" value="beta-beta-alpha zinc fingers"/>
    <property type="match status" value="1"/>
</dbReference>
<dbReference type="InterPro" id="IPR013087">
    <property type="entry name" value="Znf_C2H2_type"/>
</dbReference>
<keyword evidence="6" id="KW-0804">Transcription</keyword>
<dbReference type="EMBL" id="KE375041">
    <property type="protein sequence ID" value="EPQ65064.1"/>
    <property type="molecule type" value="Genomic_DNA"/>
</dbReference>